<proteinExistence type="predicted"/>
<dbReference type="Proteomes" id="UP000076502">
    <property type="component" value="Unassembled WGS sequence"/>
</dbReference>
<keyword evidence="2" id="KW-1185">Reference proteome</keyword>
<sequence length="64" mass="7191">MSRFVGSRHFEIDNEISEVASLRGRSRKVVLDSLKSRFFEHDESTTLVLIVVGLGGPEGWVGTW</sequence>
<dbReference type="AlphaFoldDB" id="A0A154NXK7"/>
<gene>
    <name evidence="1" type="ORF">WN55_02704</name>
</gene>
<organism evidence="1 2">
    <name type="scientific">Dufourea novaeangliae</name>
    <name type="common">Sweat bee</name>
    <dbReference type="NCBI Taxonomy" id="178035"/>
    <lineage>
        <taxon>Eukaryota</taxon>
        <taxon>Metazoa</taxon>
        <taxon>Ecdysozoa</taxon>
        <taxon>Arthropoda</taxon>
        <taxon>Hexapoda</taxon>
        <taxon>Insecta</taxon>
        <taxon>Pterygota</taxon>
        <taxon>Neoptera</taxon>
        <taxon>Endopterygota</taxon>
        <taxon>Hymenoptera</taxon>
        <taxon>Apocrita</taxon>
        <taxon>Aculeata</taxon>
        <taxon>Apoidea</taxon>
        <taxon>Anthophila</taxon>
        <taxon>Halictidae</taxon>
        <taxon>Rophitinae</taxon>
        <taxon>Dufourea</taxon>
    </lineage>
</organism>
<evidence type="ECO:0000313" key="1">
    <source>
        <dbReference type="EMBL" id="KZC04343.1"/>
    </source>
</evidence>
<dbReference type="EMBL" id="KQ434778">
    <property type="protein sequence ID" value="KZC04343.1"/>
    <property type="molecule type" value="Genomic_DNA"/>
</dbReference>
<evidence type="ECO:0000313" key="2">
    <source>
        <dbReference type="Proteomes" id="UP000076502"/>
    </source>
</evidence>
<reference evidence="1 2" key="1">
    <citation type="submission" date="2015-07" db="EMBL/GenBank/DDBJ databases">
        <title>The genome of Dufourea novaeangliae.</title>
        <authorList>
            <person name="Pan H."/>
            <person name="Kapheim K."/>
        </authorList>
    </citation>
    <scope>NUCLEOTIDE SEQUENCE [LARGE SCALE GENOMIC DNA]</scope>
    <source>
        <strain evidence="1">0120121106</strain>
        <tissue evidence="1">Whole body</tissue>
    </source>
</reference>
<protein>
    <submittedName>
        <fullName evidence="1">Uncharacterized protein</fullName>
    </submittedName>
</protein>
<name>A0A154NXK7_DUFNO</name>
<accession>A0A154NXK7</accession>